<evidence type="ECO:0000313" key="4">
    <source>
        <dbReference type="Proteomes" id="UP000078541"/>
    </source>
</evidence>
<accession>A0A195FMT8</accession>
<name>A0A195FMT8_9HYME</name>
<sequence length="462" mass="52186">MPQPLFPRFHESPYRARGSFLLLVSPTNKRSRNSDPVSVTTAQFNHRDAPPRFKENCGKRTPVCPRIMKESRVKPDISESNGACSRCLWRARPPTMNHPQREEYGPVIGDSYAAVVVVAVVVVVVVVIIMRRSSYVNYYVLCLVCWILLGITGVSTRSHSLVKRFDGIYTGPYFDSNTPTNITAQLGTHAYLPCKVRQLGNKSVSCPISYKEGKQFTLVNPKVSWIRRRDSHILSVDRTMFIPDERFQAIFGEADTWTLQVKYVQARDEGEYECQISTDPKKSHIIKLNIVVYHANRIFVVTVPKIEILGDRDMYVKTGSTVAIRCVIKQSLEGPFYVFWYHEGDRVLNYQLGKIDIQTKRIEQDTVSSLVIHNARREDSGNYTCSPSNLDSASVQLHVLNGEHPAAIQRGISSAPGGCPTLWWLAGVVTLYSSHGSRLFVLVLLILMVLYSKNPSYIATER</sequence>
<evidence type="ECO:0000256" key="1">
    <source>
        <dbReference type="SAM" id="Phobius"/>
    </source>
</evidence>
<keyword evidence="1" id="KW-0812">Transmembrane</keyword>
<dbReference type="PANTHER" id="PTHR23279:SF21">
    <property type="entry name" value="DEFECTIVE PROBOSCIS EXTENSION RESPONSE 11, ISOFORM B-RELATED"/>
    <property type="match status" value="1"/>
</dbReference>
<dbReference type="InterPro" id="IPR036179">
    <property type="entry name" value="Ig-like_dom_sf"/>
</dbReference>
<dbReference type="PANTHER" id="PTHR23279">
    <property type="entry name" value="DEFECTIVE PROBOSCIS EXTENSION RESPONSE DPR -RELATED"/>
    <property type="match status" value="1"/>
</dbReference>
<protein>
    <recommendedName>
        <fullName evidence="2">Ig-like domain-containing protein</fullName>
    </recommendedName>
</protein>
<feature type="transmembrane region" description="Helical" evidence="1">
    <location>
        <begin position="136"/>
        <end position="154"/>
    </location>
</feature>
<dbReference type="InterPro" id="IPR003599">
    <property type="entry name" value="Ig_sub"/>
</dbReference>
<dbReference type="InterPro" id="IPR013106">
    <property type="entry name" value="Ig_V-set"/>
</dbReference>
<dbReference type="SUPFAM" id="SSF48726">
    <property type="entry name" value="Immunoglobulin"/>
    <property type="match status" value="2"/>
</dbReference>
<dbReference type="SMART" id="SM00408">
    <property type="entry name" value="IGc2"/>
    <property type="match status" value="2"/>
</dbReference>
<dbReference type="InterPro" id="IPR007110">
    <property type="entry name" value="Ig-like_dom"/>
</dbReference>
<feature type="domain" description="Ig-like" evidence="2">
    <location>
        <begin position="172"/>
        <end position="277"/>
    </location>
</feature>
<dbReference type="SMART" id="SM00409">
    <property type="entry name" value="IG"/>
    <property type="match status" value="2"/>
</dbReference>
<dbReference type="Pfam" id="PF07686">
    <property type="entry name" value="V-set"/>
    <property type="match status" value="1"/>
</dbReference>
<keyword evidence="4" id="KW-1185">Reference proteome</keyword>
<feature type="transmembrane region" description="Helical" evidence="1">
    <location>
        <begin position="111"/>
        <end position="129"/>
    </location>
</feature>
<dbReference type="FunFam" id="2.60.40.10:FF:000129">
    <property type="entry name" value="CLUMA_CG018772, isoform A"/>
    <property type="match status" value="1"/>
</dbReference>
<dbReference type="AlphaFoldDB" id="A0A195FMT8"/>
<organism evidence="3 4">
    <name type="scientific">Trachymyrmex septentrionalis</name>
    <dbReference type="NCBI Taxonomy" id="34720"/>
    <lineage>
        <taxon>Eukaryota</taxon>
        <taxon>Metazoa</taxon>
        <taxon>Ecdysozoa</taxon>
        <taxon>Arthropoda</taxon>
        <taxon>Hexapoda</taxon>
        <taxon>Insecta</taxon>
        <taxon>Pterygota</taxon>
        <taxon>Neoptera</taxon>
        <taxon>Endopterygota</taxon>
        <taxon>Hymenoptera</taxon>
        <taxon>Apocrita</taxon>
        <taxon>Aculeata</taxon>
        <taxon>Formicoidea</taxon>
        <taxon>Formicidae</taxon>
        <taxon>Myrmicinae</taxon>
        <taxon>Trachymyrmex</taxon>
    </lineage>
</organism>
<proteinExistence type="predicted"/>
<gene>
    <name evidence="3" type="ORF">ALC56_04390</name>
</gene>
<dbReference type="Proteomes" id="UP000078541">
    <property type="component" value="Unassembled WGS sequence"/>
</dbReference>
<dbReference type="GO" id="GO:0032589">
    <property type="term" value="C:neuron projection membrane"/>
    <property type="evidence" value="ECO:0007669"/>
    <property type="project" value="TreeGrafter"/>
</dbReference>
<feature type="domain" description="Ig-like" evidence="2">
    <location>
        <begin position="304"/>
        <end position="396"/>
    </location>
</feature>
<dbReference type="InterPro" id="IPR037448">
    <property type="entry name" value="Zig-8"/>
</dbReference>
<dbReference type="Gene3D" id="2.60.40.10">
    <property type="entry name" value="Immunoglobulins"/>
    <property type="match status" value="2"/>
</dbReference>
<dbReference type="InterPro" id="IPR013783">
    <property type="entry name" value="Ig-like_fold"/>
</dbReference>
<keyword evidence="1" id="KW-0472">Membrane</keyword>
<dbReference type="GO" id="GO:0050808">
    <property type="term" value="P:synapse organization"/>
    <property type="evidence" value="ECO:0007669"/>
    <property type="project" value="TreeGrafter"/>
</dbReference>
<dbReference type="STRING" id="34720.A0A195FMT8"/>
<dbReference type="InterPro" id="IPR003598">
    <property type="entry name" value="Ig_sub2"/>
</dbReference>
<dbReference type="CDD" id="cd00096">
    <property type="entry name" value="Ig"/>
    <property type="match status" value="1"/>
</dbReference>
<dbReference type="EMBL" id="KQ981490">
    <property type="protein sequence ID" value="KYN41239.1"/>
    <property type="molecule type" value="Genomic_DNA"/>
</dbReference>
<keyword evidence="1" id="KW-1133">Transmembrane helix</keyword>
<evidence type="ECO:0000259" key="2">
    <source>
        <dbReference type="PROSITE" id="PS50835"/>
    </source>
</evidence>
<evidence type="ECO:0000313" key="3">
    <source>
        <dbReference type="EMBL" id="KYN41239.1"/>
    </source>
</evidence>
<reference evidence="3 4" key="1">
    <citation type="submission" date="2016-03" db="EMBL/GenBank/DDBJ databases">
        <title>Trachymyrmex septentrionalis WGS genome.</title>
        <authorList>
            <person name="Nygaard S."/>
            <person name="Hu H."/>
            <person name="Boomsma J."/>
            <person name="Zhang G."/>
        </authorList>
    </citation>
    <scope>NUCLEOTIDE SEQUENCE [LARGE SCALE GENOMIC DNA]</scope>
    <source>
        <strain evidence="3">Tsep2-gDNA-1</strain>
        <tissue evidence="3">Whole body</tissue>
    </source>
</reference>
<dbReference type="Pfam" id="PF13927">
    <property type="entry name" value="Ig_3"/>
    <property type="match status" value="1"/>
</dbReference>
<dbReference type="PROSITE" id="PS50835">
    <property type="entry name" value="IG_LIKE"/>
    <property type="match status" value="2"/>
</dbReference>